<dbReference type="GO" id="GO:0000160">
    <property type="term" value="P:phosphorelay signal transduction system"/>
    <property type="evidence" value="ECO:0007669"/>
    <property type="project" value="InterPro"/>
</dbReference>
<evidence type="ECO:0000256" key="5">
    <source>
        <dbReference type="ARBA" id="ARBA00023159"/>
    </source>
</evidence>
<keyword evidence="2" id="KW-0067">ATP-binding</keyword>
<dbReference type="Pfam" id="PF02954">
    <property type="entry name" value="HTH_8"/>
    <property type="match status" value="1"/>
</dbReference>
<evidence type="ECO:0000256" key="3">
    <source>
        <dbReference type="ARBA" id="ARBA00023015"/>
    </source>
</evidence>
<dbReference type="InterPro" id="IPR001789">
    <property type="entry name" value="Sig_transdc_resp-reg_receiver"/>
</dbReference>
<dbReference type="Pfam" id="PF00158">
    <property type="entry name" value="Sigma54_activat"/>
    <property type="match status" value="1"/>
</dbReference>
<dbReference type="InterPro" id="IPR011006">
    <property type="entry name" value="CheY-like_superfamily"/>
</dbReference>
<protein>
    <submittedName>
        <fullName evidence="11">Sigma-54-dependent Fis family transcriptional regulator</fullName>
    </submittedName>
</protein>
<dbReference type="Proteomes" id="UP000317691">
    <property type="component" value="Unassembled WGS sequence"/>
</dbReference>
<dbReference type="SMART" id="SM00382">
    <property type="entry name" value="AAA"/>
    <property type="match status" value="1"/>
</dbReference>
<dbReference type="FunFam" id="1.10.8.60:FF:000014">
    <property type="entry name" value="DNA-binding transcriptional regulator NtrC"/>
    <property type="match status" value="1"/>
</dbReference>
<keyword evidence="4" id="KW-0238">DNA-binding</keyword>
<dbReference type="InterPro" id="IPR003593">
    <property type="entry name" value="AAA+_ATPase"/>
</dbReference>
<name>A0A538TM71_UNCEI</name>
<dbReference type="Pfam" id="PF00072">
    <property type="entry name" value="Response_reg"/>
    <property type="match status" value="1"/>
</dbReference>
<dbReference type="PROSITE" id="PS50110">
    <property type="entry name" value="RESPONSE_REGULATORY"/>
    <property type="match status" value="1"/>
</dbReference>
<dbReference type="PROSITE" id="PS50045">
    <property type="entry name" value="SIGMA54_INTERACT_4"/>
    <property type="match status" value="1"/>
</dbReference>
<dbReference type="Gene3D" id="3.40.50.2300">
    <property type="match status" value="1"/>
</dbReference>
<feature type="region of interest" description="Disordered" evidence="8">
    <location>
        <begin position="129"/>
        <end position="155"/>
    </location>
</feature>
<dbReference type="Gene3D" id="3.40.50.300">
    <property type="entry name" value="P-loop containing nucleotide triphosphate hydrolases"/>
    <property type="match status" value="1"/>
</dbReference>
<dbReference type="PROSITE" id="PS00688">
    <property type="entry name" value="SIGMA54_INTERACT_3"/>
    <property type="match status" value="1"/>
</dbReference>
<dbReference type="PRINTS" id="PR01590">
    <property type="entry name" value="HTHFIS"/>
</dbReference>
<dbReference type="AlphaFoldDB" id="A0A538TM71"/>
<dbReference type="PROSITE" id="PS00675">
    <property type="entry name" value="SIGMA54_INTERACT_1"/>
    <property type="match status" value="1"/>
</dbReference>
<keyword evidence="1" id="KW-0547">Nucleotide-binding</keyword>
<dbReference type="Pfam" id="PF25601">
    <property type="entry name" value="AAA_lid_14"/>
    <property type="match status" value="1"/>
</dbReference>
<dbReference type="CDD" id="cd00009">
    <property type="entry name" value="AAA"/>
    <property type="match status" value="1"/>
</dbReference>
<reference evidence="11 12" key="1">
    <citation type="journal article" date="2019" name="Nat. Microbiol.">
        <title>Mediterranean grassland soil C-N compound turnover is dependent on rainfall and depth, and is mediated by genomically divergent microorganisms.</title>
        <authorList>
            <person name="Diamond S."/>
            <person name="Andeer P.F."/>
            <person name="Li Z."/>
            <person name="Crits-Christoph A."/>
            <person name="Burstein D."/>
            <person name="Anantharaman K."/>
            <person name="Lane K.R."/>
            <person name="Thomas B.C."/>
            <person name="Pan C."/>
            <person name="Northen T.R."/>
            <person name="Banfield J.F."/>
        </authorList>
    </citation>
    <scope>NUCLEOTIDE SEQUENCE [LARGE SCALE GENOMIC DNA]</scope>
    <source>
        <strain evidence="11">WS_9</strain>
    </source>
</reference>
<evidence type="ECO:0000256" key="1">
    <source>
        <dbReference type="ARBA" id="ARBA00022741"/>
    </source>
</evidence>
<dbReference type="PANTHER" id="PTHR32071:SF14">
    <property type="entry name" value="TRANSCRIPTIONAL REGULATORY PROTEIN RTCR"/>
    <property type="match status" value="1"/>
</dbReference>
<gene>
    <name evidence="11" type="ORF">E6K79_06700</name>
</gene>
<dbReference type="InterPro" id="IPR025662">
    <property type="entry name" value="Sigma_54_int_dom_ATP-bd_1"/>
</dbReference>
<feature type="domain" description="Sigma-54 factor interaction" evidence="9">
    <location>
        <begin position="154"/>
        <end position="383"/>
    </location>
</feature>
<dbReference type="InterPro" id="IPR002078">
    <property type="entry name" value="Sigma_54_int"/>
</dbReference>
<dbReference type="InterPro" id="IPR009057">
    <property type="entry name" value="Homeodomain-like_sf"/>
</dbReference>
<dbReference type="GO" id="GO:0006355">
    <property type="term" value="P:regulation of DNA-templated transcription"/>
    <property type="evidence" value="ECO:0007669"/>
    <property type="project" value="InterPro"/>
</dbReference>
<evidence type="ECO:0000259" key="9">
    <source>
        <dbReference type="PROSITE" id="PS50045"/>
    </source>
</evidence>
<evidence type="ECO:0000256" key="7">
    <source>
        <dbReference type="PROSITE-ProRule" id="PRU00169"/>
    </source>
</evidence>
<sequence length="475" mass="51969">MHTRHRPAMLVVDDDPGSSGLLREVFVGEGYDVVLASSGTAALDLAAARPFDIVLSDVQMPDIDGIEVLRRLRRLTPDPTVILVTAYGTIETAIRALHEGAFDYVRKPFKLDEVRLCVERAMERRGLRDAAKGDAPVPRPSMLPTTGPKRARPIVGSHPGMMELIKLVSRVAGTKSSVLVIGESGTGKELIARSIHEASPRRDRAFVAVSCTSLSETLLESELFGHVKGAFTGAIERRPGLFVEANRGTVFLDEVGDMSLSMQAKLLRVLQEQEIKPVGGTDTVPVDLRVVAATHQDLEALVEAKLFREDLYYRLNVVALHVPALRERREDIPLLAGHFLREYAARSGRPLRGFSPAAMDLLLAHPWPGNVRELENVVERAVALAPGSMVEVGDLPERVTGRAEAGQSASPSQPRQTLDEMACQYVLRVLEQSKGNKSEAARVLGVPRRTLYRMLERYAEAGRISDVSHGSTSVH</sequence>
<dbReference type="FunFam" id="3.40.50.300:FF:000006">
    <property type="entry name" value="DNA-binding transcriptional regulator NtrC"/>
    <property type="match status" value="1"/>
</dbReference>
<dbReference type="InterPro" id="IPR058031">
    <property type="entry name" value="AAA_lid_NorR"/>
</dbReference>
<dbReference type="GO" id="GO:0043565">
    <property type="term" value="F:sequence-specific DNA binding"/>
    <property type="evidence" value="ECO:0007669"/>
    <property type="project" value="InterPro"/>
</dbReference>
<evidence type="ECO:0000256" key="2">
    <source>
        <dbReference type="ARBA" id="ARBA00022840"/>
    </source>
</evidence>
<organism evidence="11 12">
    <name type="scientific">Eiseniibacteriota bacterium</name>
    <dbReference type="NCBI Taxonomy" id="2212470"/>
    <lineage>
        <taxon>Bacteria</taxon>
        <taxon>Candidatus Eiseniibacteriota</taxon>
    </lineage>
</organism>
<dbReference type="InterPro" id="IPR002197">
    <property type="entry name" value="HTH_Fis"/>
</dbReference>
<dbReference type="InterPro" id="IPR027417">
    <property type="entry name" value="P-loop_NTPase"/>
</dbReference>
<dbReference type="PANTHER" id="PTHR32071">
    <property type="entry name" value="TRANSCRIPTIONAL REGULATORY PROTEIN"/>
    <property type="match status" value="1"/>
</dbReference>
<evidence type="ECO:0000313" key="11">
    <source>
        <dbReference type="EMBL" id="TMQ64720.1"/>
    </source>
</evidence>
<keyword evidence="7" id="KW-0597">Phosphoprotein</keyword>
<evidence type="ECO:0000256" key="6">
    <source>
        <dbReference type="ARBA" id="ARBA00023163"/>
    </source>
</evidence>
<comment type="caution">
    <text evidence="11">The sequence shown here is derived from an EMBL/GenBank/DDBJ whole genome shotgun (WGS) entry which is preliminary data.</text>
</comment>
<dbReference type="SUPFAM" id="SSF52540">
    <property type="entry name" value="P-loop containing nucleoside triphosphate hydrolases"/>
    <property type="match status" value="1"/>
</dbReference>
<dbReference type="SUPFAM" id="SSF46689">
    <property type="entry name" value="Homeodomain-like"/>
    <property type="match status" value="1"/>
</dbReference>
<dbReference type="EMBL" id="VBOZ01000017">
    <property type="protein sequence ID" value="TMQ64720.1"/>
    <property type="molecule type" value="Genomic_DNA"/>
</dbReference>
<keyword evidence="6" id="KW-0804">Transcription</keyword>
<dbReference type="SUPFAM" id="SSF52172">
    <property type="entry name" value="CheY-like"/>
    <property type="match status" value="1"/>
</dbReference>
<feature type="domain" description="Response regulatory" evidence="10">
    <location>
        <begin position="8"/>
        <end position="122"/>
    </location>
</feature>
<keyword evidence="5" id="KW-0010">Activator</keyword>
<evidence type="ECO:0000313" key="12">
    <source>
        <dbReference type="Proteomes" id="UP000317691"/>
    </source>
</evidence>
<keyword evidence="3" id="KW-0805">Transcription regulation</keyword>
<proteinExistence type="predicted"/>
<dbReference type="GO" id="GO:0005524">
    <property type="term" value="F:ATP binding"/>
    <property type="evidence" value="ECO:0007669"/>
    <property type="project" value="UniProtKB-KW"/>
</dbReference>
<evidence type="ECO:0000256" key="8">
    <source>
        <dbReference type="SAM" id="MobiDB-lite"/>
    </source>
</evidence>
<dbReference type="SMART" id="SM00448">
    <property type="entry name" value="REC"/>
    <property type="match status" value="1"/>
</dbReference>
<evidence type="ECO:0000259" key="10">
    <source>
        <dbReference type="PROSITE" id="PS50110"/>
    </source>
</evidence>
<feature type="modified residue" description="4-aspartylphosphate" evidence="7">
    <location>
        <position position="57"/>
    </location>
</feature>
<accession>A0A538TM71</accession>
<dbReference type="Gene3D" id="1.10.8.60">
    <property type="match status" value="1"/>
</dbReference>
<evidence type="ECO:0000256" key="4">
    <source>
        <dbReference type="ARBA" id="ARBA00023125"/>
    </source>
</evidence>
<dbReference type="InterPro" id="IPR025944">
    <property type="entry name" value="Sigma_54_int_dom_CS"/>
</dbReference>
<dbReference type="Gene3D" id="1.10.10.60">
    <property type="entry name" value="Homeodomain-like"/>
    <property type="match status" value="1"/>
</dbReference>